<dbReference type="SUPFAM" id="SSF56059">
    <property type="entry name" value="Glutathione synthetase ATP-binding domain-like"/>
    <property type="match status" value="1"/>
</dbReference>
<keyword evidence="3" id="KW-0436">Ligase</keyword>
<dbReference type="InterPro" id="IPR011761">
    <property type="entry name" value="ATP-grasp"/>
</dbReference>
<dbReference type="Proteomes" id="UP000254060">
    <property type="component" value="Unassembled WGS sequence"/>
</dbReference>
<dbReference type="GO" id="GO:0016879">
    <property type="term" value="F:ligase activity, forming carbon-nitrogen bonds"/>
    <property type="evidence" value="ECO:0007669"/>
    <property type="project" value="TreeGrafter"/>
</dbReference>
<dbReference type="InterPro" id="IPR013651">
    <property type="entry name" value="ATP-grasp_RimK-type"/>
</dbReference>
<dbReference type="AlphaFoldDB" id="A0A377FVI0"/>
<evidence type="ECO:0000313" key="4">
    <source>
        <dbReference type="Proteomes" id="UP000254060"/>
    </source>
</evidence>
<dbReference type="PANTHER" id="PTHR21621">
    <property type="entry name" value="RIBOSOMAL PROTEIN S6 MODIFICATION PROTEIN"/>
    <property type="match status" value="1"/>
</dbReference>
<dbReference type="Gene3D" id="3.30.1490.20">
    <property type="entry name" value="ATP-grasp fold, A domain"/>
    <property type="match status" value="1"/>
</dbReference>
<accession>A0A377FVI0</accession>
<dbReference type="Pfam" id="PF08443">
    <property type="entry name" value="RimK"/>
    <property type="match status" value="1"/>
</dbReference>
<keyword evidence="1" id="KW-0547">Nucleotide-binding</keyword>
<organism evidence="3 4">
    <name type="scientific">Exiguobacterium aurantiacum</name>
    <dbReference type="NCBI Taxonomy" id="33987"/>
    <lineage>
        <taxon>Bacteria</taxon>
        <taxon>Bacillati</taxon>
        <taxon>Bacillota</taxon>
        <taxon>Bacilli</taxon>
        <taxon>Bacillales</taxon>
        <taxon>Bacillales Family XII. Incertae Sedis</taxon>
        <taxon>Exiguobacterium</taxon>
    </lineage>
</organism>
<dbReference type="EC" id="6.3.2.-" evidence="3"/>
<name>A0A377FVI0_9BACL</name>
<protein>
    <submittedName>
        <fullName evidence="3">Alpha-aminoadipate--lysW ligase lysX</fullName>
        <ecNumber evidence="3">6.3.2.-</ecNumber>
    </submittedName>
</protein>
<gene>
    <name evidence="3" type="primary">lysX</name>
    <name evidence="3" type="ORF">NCTC13163_01937</name>
</gene>
<dbReference type="Gene3D" id="3.30.470.20">
    <property type="entry name" value="ATP-grasp fold, B domain"/>
    <property type="match status" value="1"/>
</dbReference>
<proteinExistence type="predicted"/>
<sequence length="257" mass="29785">MSARCLMKKISFNMIRSAGIKTDYAKPEYYYDQLDKVRGADLVLFPEYWMVNSIIYGLNKSIFPSPATYHLGHDKIEMTRAFKATFPHRIPKTLIYGKNPYTIERVLEEFTYPFVAKTAKSSMGQGVWLIKNEQEWLEYVERHDTFYVQEYIPNDRDLRIIVIGEEVVGSYWRVSEAFLNNVAQGANFSYDDIPEDVVEEVRTIAKTLHINHAAFDVIVADDAFYILEFNVFFGSEGLMPLGVRLPQKIEAYLETLV</sequence>
<dbReference type="EMBL" id="UGGP01000001">
    <property type="protein sequence ID" value="STO08564.1"/>
    <property type="molecule type" value="Genomic_DNA"/>
</dbReference>
<dbReference type="GO" id="GO:0046872">
    <property type="term" value="F:metal ion binding"/>
    <property type="evidence" value="ECO:0007669"/>
    <property type="project" value="InterPro"/>
</dbReference>
<dbReference type="PROSITE" id="PS50975">
    <property type="entry name" value="ATP_GRASP"/>
    <property type="match status" value="1"/>
</dbReference>
<dbReference type="GO" id="GO:0005524">
    <property type="term" value="F:ATP binding"/>
    <property type="evidence" value="ECO:0007669"/>
    <property type="project" value="UniProtKB-UniRule"/>
</dbReference>
<dbReference type="GO" id="GO:0005737">
    <property type="term" value="C:cytoplasm"/>
    <property type="evidence" value="ECO:0007669"/>
    <property type="project" value="TreeGrafter"/>
</dbReference>
<evidence type="ECO:0000313" key="3">
    <source>
        <dbReference type="EMBL" id="STO08564.1"/>
    </source>
</evidence>
<keyword evidence="1" id="KW-0067">ATP-binding</keyword>
<reference evidence="3 4" key="1">
    <citation type="submission" date="2018-06" db="EMBL/GenBank/DDBJ databases">
        <authorList>
            <consortium name="Pathogen Informatics"/>
            <person name="Doyle S."/>
        </authorList>
    </citation>
    <scope>NUCLEOTIDE SEQUENCE [LARGE SCALE GENOMIC DNA]</scope>
    <source>
        <strain evidence="3 4">NCTC13163</strain>
    </source>
</reference>
<evidence type="ECO:0000256" key="1">
    <source>
        <dbReference type="PROSITE-ProRule" id="PRU00409"/>
    </source>
</evidence>
<feature type="domain" description="ATP-grasp" evidence="2">
    <location>
        <begin position="80"/>
        <end position="257"/>
    </location>
</feature>
<dbReference type="InterPro" id="IPR013815">
    <property type="entry name" value="ATP_grasp_subdomain_1"/>
</dbReference>
<dbReference type="PANTHER" id="PTHR21621:SF0">
    <property type="entry name" value="BETA-CITRYLGLUTAMATE SYNTHASE B-RELATED"/>
    <property type="match status" value="1"/>
</dbReference>
<evidence type="ECO:0000259" key="2">
    <source>
        <dbReference type="PROSITE" id="PS50975"/>
    </source>
</evidence>
<dbReference type="STRING" id="1397694.GCA_000702585_02430"/>